<proteinExistence type="predicted"/>
<evidence type="ECO:0000313" key="1">
    <source>
        <dbReference type="EMBL" id="ULT81781.1"/>
    </source>
</evidence>
<dbReference type="Gene3D" id="3.30.200.20">
    <property type="entry name" value="Phosphorylase Kinase, domain 1"/>
    <property type="match status" value="1"/>
</dbReference>
<dbReference type="EMBL" id="CP090896">
    <property type="protein sequence ID" value="ULT81781.1"/>
    <property type="molecule type" value="Genomic_DNA"/>
</dbReference>
<gene>
    <name evidence="1" type="ORF">L3Y34_011627</name>
</gene>
<dbReference type="AlphaFoldDB" id="A0AAE8ZPC2"/>
<accession>A0AAE8ZPC2</accession>
<name>A0AAE8ZPC2_CAEBR</name>
<dbReference type="SUPFAM" id="SSF56112">
    <property type="entry name" value="Protein kinase-like (PK-like)"/>
    <property type="match status" value="1"/>
</dbReference>
<protein>
    <recommendedName>
        <fullName evidence="3">Protein kinase domain-containing protein</fullName>
    </recommendedName>
</protein>
<evidence type="ECO:0000313" key="2">
    <source>
        <dbReference type="Proteomes" id="UP000827892"/>
    </source>
</evidence>
<sequence>MDPDRLQEALRRVRRAWDELPREEFERALDNAYLRMNLRQQYIPNRYINPQMLNVGSHGVICSVRDVFNPNLKLVAKMHWNLHNLDREKTNYSNLQALSGFAFFLDAFIMPLQNAIMLGDRFGYMNVFQYVGESLLKIVQRSLPINQRNVVTLGYKLFLIIESMHAARLVHRSIKLNHVTLQRLPNDKLSMSLIGLDEALPLDPSPMDNLDVVSQDSSLFVDDGNPYETFDDFISGIYLILRLSGIDIFENTGGNFRRIGNQKQRFHQNPHQFLNNENVWIGDLYNEIQRQNVHGYNHNQLFQHFRQAIPNFIPIVNPDLEIEYILIGNDTIFLG</sequence>
<organism evidence="1 2">
    <name type="scientific">Caenorhabditis briggsae</name>
    <dbReference type="NCBI Taxonomy" id="6238"/>
    <lineage>
        <taxon>Eukaryota</taxon>
        <taxon>Metazoa</taxon>
        <taxon>Ecdysozoa</taxon>
        <taxon>Nematoda</taxon>
        <taxon>Chromadorea</taxon>
        <taxon>Rhabditida</taxon>
        <taxon>Rhabditina</taxon>
        <taxon>Rhabditomorpha</taxon>
        <taxon>Rhabditoidea</taxon>
        <taxon>Rhabditidae</taxon>
        <taxon>Peloderinae</taxon>
        <taxon>Caenorhabditis</taxon>
    </lineage>
</organism>
<dbReference type="InterPro" id="IPR011009">
    <property type="entry name" value="Kinase-like_dom_sf"/>
</dbReference>
<evidence type="ECO:0008006" key="3">
    <source>
        <dbReference type="Google" id="ProtNLM"/>
    </source>
</evidence>
<dbReference type="Proteomes" id="UP000827892">
    <property type="component" value="Chromosome X"/>
</dbReference>
<reference evidence="1 2" key="1">
    <citation type="submission" date="2022-05" db="EMBL/GenBank/DDBJ databases">
        <title>Chromosome-level reference genomes for two strains of Caenorhabditis briggsae: an improved platform for comparative genomics.</title>
        <authorList>
            <person name="Stevens L."/>
            <person name="Andersen E.C."/>
        </authorList>
    </citation>
    <scope>NUCLEOTIDE SEQUENCE [LARGE SCALE GENOMIC DNA]</scope>
    <source>
        <strain evidence="1">QX1410_ONT</strain>
        <tissue evidence="1">Whole-organism</tissue>
    </source>
</reference>
<dbReference type="Gene3D" id="1.10.510.10">
    <property type="entry name" value="Transferase(Phosphotransferase) domain 1"/>
    <property type="match status" value="1"/>
</dbReference>
<dbReference type="KEGG" id="cbr:CBG_14211"/>